<keyword evidence="2" id="KW-1185">Reference proteome</keyword>
<protein>
    <submittedName>
        <fullName evidence="1">Gll1120 protein</fullName>
    </submittedName>
</protein>
<dbReference type="eggNOG" id="COG1672">
    <property type="taxonomic scope" value="Bacteria"/>
</dbReference>
<dbReference type="EnsemblBacteria" id="BAC89061">
    <property type="protein sequence ID" value="BAC89061"/>
    <property type="gene ID" value="BAC89061"/>
</dbReference>
<organism evidence="1 2">
    <name type="scientific">Gloeobacter violaceus (strain ATCC 29082 / PCC 7421)</name>
    <dbReference type="NCBI Taxonomy" id="251221"/>
    <lineage>
        <taxon>Bacteria</taxon>
        <taxon>Bacillati</taxon>
        <taxon>Cyanobacteriota</taxon>
        <taxon>Cyanophyceae</taxon>
        <taxon>Gloeobacterales</taxon>
        <taxon>Gloeobacteraceae</taxon>
        <taxon>Gloeobacter</taxon>
    </lineage>
</organism>
<gene>
    <name evidence="1" type="ordered locus">gll1120</name>
</gene>
<dbReference type="HOGENOM" id="CLU_054748_0_0_3"/>
<dbReference type="SUPFAM" id="SSF52540">
    <property type="entry name" value="P-loop containing nucleoside triphosphate hydrolases"/>
    <property type="match status" value="1"/>
</dbReference>
<dbReference type="PATRIC" id="fig|251221.4.peg.1145"/>
<dbReference type="AlphaFoldDB" id="Q7NLK3"/>
<dbReference type="InParanoid" id="Q7NLK3"/>
<reference evidence="1 2" key="1">
    <citation type="journal article" date="2003" name="DNA Res.">
        <title>Complete genome structure of Gloeobacter violaceus PCC 7421, a cyanobacterium that lacks thylakoids.</title>
        <authorList>
            <person name="Nakamura Y."/>
            <person name="Kaneko T."/>
            <person name="Sato S."/>
            <person name="Mimuro M."/>
            <person name="Miyashita H."/>
            <person name="Tsuchiya T."/>
            <person name="Sasamoto S."/>
            <person name="Watanabe A."/>
            <person name="Kawashima K."/>
            <person name="Kishida Y."/>
            <person name="Kiyokawa C."/>
            <person name="Kohara M."/>
            <person name="Matsumoto M."/>
            <person name="Matsuno A."/>
            <person name="Nakazaki N."/>
            <person name="Shimpo S."/>
            <person name="Takeuchi C."/>
            <person name="Yamada M."/>
            <person name="Tabata S."/>
        </authorList>
    </citation>
    <scope>NUCLEOTIDE SEQUENCE [LARGE SCALE GENOMIC DNA]</scope>
    <source>
        <strain evidence="2">ATCC 29082 / PCC 7421</strain>
    </source>
</reference>
<dbReference type="OrthoDB" id="478265at2"/>
<dbReference type="Proteomes" id="UP000000557">
    <property type="component" value="Chromosome"/>
</dbReference>
<dbReference type="InterPro" id="IPR027417">
    <property type="entry name" value="P-loop_NTPase"/>
</dbReference>
<reference evidence="1 2" key="2">
    <citation type="journal article" date="2003" name="DNA Res.">
        <title>Complete genome structure of Gloeobacter violaceus PCC 7421, a cyanobacterium that lacks thylakoids (supplement).</title>
        <authorList>
            <person name="Nakamura Y."/>
            <person name="Kaneko T."/>
            <person name="Sato S."/>
            <person name="Mimuro M."/>
            <person name="Miyashita H."/>
            <person name="Tsuchiya T."/>
            <person name="Sasamoto S."/>
            <person name="Watanabe A."/>
            <person name="Kawashima K."/>
            <person name="Kishida Y."/>
            <person name="Kiyokawa C."/>
            <person name="Kohara M."/>
            <person name="Matsumoto M."/>
            <person name="Matsuno A."/>
            <person name="Nakazaki N."/>
            <person name="Shimpo S."/>
            <person name="Takeuchi C."/>
            <person name="Yamada M."/>
            <person name="Tabata S."/>
        </authorList>
    </citation>
    <scope>NUCLEOTIDE SEQUENCE [LARGE SCALE GENOMIC DNA]</scope>
    <source>
        <strain evidence="2">ATCC 29082 / PCC 7421</strain>
    </source>
</reference>
<sequence length="407" mass="46029">MKLTVGNPVKGERFWNREKELNGLIQLLDEKAHVLIIAQRRIGKTSLMEQAAETIKDRYLCLQIDLQSAHSVVDAIAELAAATRNSSLWEKITGIFSNVLNNAARQIDSLQLSELKVTLRTGMTEGSWQAKGDQLFDKLAESDKPVVIFLDEVPILVSRLLKGSDYQMTPERRGQTDAFLSWLRANSLKHREKIRLVVTGSIGLEPILRQVGLSATINHLTPFSIGLWEPTVVKSCVEALAEEYSLTFDGDALEYFVDCLGRCVPYHVQLFFQQVRTVCVREGLTHIPKTLVAEVYEREMLARRGHAELSHLEERLKLVLGPELHPIALEFLTEAAVTGKLSAAAIQVFCLEYKQPVVIAREILLILEHDGYMYQQSNTYRFVSKLVQEWWRAQYSLLFVPASARGK</sequence>
<dbReference type="KEGG" id="gvi:gll1120"/>
<dbReference type="STRING" id="251221.gene:10758599"/>
<dbReference type="Gene3D" id="3.40.50.300">
    <property type="entry name" value="P-loop containing nucleotide triphosphate hydrolases"/>
    <property type="match status" value="1"/>
</dbReference>
<evidence type="ECO:0000313" key="1">
    <source>
        <dbReference type="EMBL" id="BAC89061.1"/>
    </source>
</evidence>
<dbReference type="EMBL" id="BA000045">
    <property type="protein sequence ID" value="BAC89061.1"/>
    <property type="molecule type" value="Genomic_DNA"/>
</dbReference>
<name>Q7NLK3_GLOVI</name>
<proteinExistence type="predicted"/>
<dbReference type="PANTHER" id="PTHR34301:SF8">
    <property type="entry name" value="ATPASE DOMAIN-CONTAINING PROTEIN"/>
    <property type="match status" value="1"/>
</dbReference>
<dbReference type="RefSeq" id="WP_011141120.1">
    <property type="nucleotide sequence ID" value="NC_005125.1"/>
</dbReference>
<accession>Q7NLK3</accession>
<dbReference type="PANTHER" id="PTHR34301">
    <property type="entry name" value="DNA-BINDING PROTEIN-RELATED"/>
    <property type="match status" value="1"/>
</dbReference>
<evidence type="ECO:0000313" key="2">
    <source>
        <dbReference type="Proteomes" id="UP000000557"/>
    </source>
</evidence>